<evidence type="ECO:0000256" key="1">
    <source>
        <dbReference type="SAM" id="MobiDB-lite"/>
    </source>
</evidence>
<dbReference type="InterPro" id="IPR029044">
    <property type="entry name" value="Nucleotide-diphossugar_trans"/>
</dbReference>
<dbReference type="EMBL" id="NSJE01000036">
    <property type="protein sequence ID" value="PAT40247.1"/>
    <property type="molecule type" value="Genomic_DNA"/>
</dbReference>
<feature type="compositionally biased region" description="Low complexity" evidence="1">
    <location>
        <begin position="226"/>
        <end position="239"/>
    </location>
</feature>
<proteinExistence type="predicted"/>
<evidence type="ECO:0008006" key="4">
    <source>
        <dbReference type="Google" id="ProtNLM"/>
    </source>
</evidence>
<dbReference type="SUPFAM" id="SSF53448">
    <property type="entry name" value="Nucleotide-diphospho-sugar transferases"/>
    <property type="match status" value="1"/>
</dbReference>
<evidence type="ECO:0000313" key="3">
    <source>
        <dbReference type="Proteomes" id="UP000218439"/>
    </source>
</evidence>
<evidence type="ECO:0000313" key="2">
    <source>
        <dbReference type="EMBL" id="PAT40247.1"/>
    </source>
</evidence>
<comment type="caution">
    <text evidence="2">The sequence shown here is derived from an EMBL/GenBank/DDBJ whole genome shotgun (WGS) entry which is preliminary data.</text>
</comment>
<dbReference type="Proteomes" id="UP000218439">
    <property type="component" value="Unassembled WGS sequence"/>
</dbReference>
<accession>A0A2A2AR59</accession>
<sequence length="249" mass="27590">MTVGLANIDVHVLQLPGERADWAAELRADLDAQDGLVQHWLPGRIGAQGAAACEGFARGSARYVGNADPDDRILPGVYQRLAQVLDEDPAVPFVWAGELCVDTQLQPMAQPPYALHPAEQPQDYCPRRHASHALHVHGVVLYRRAMLQAVLPHIPPHGRYVNWHASLLLARMAREQGMRAPQYLPMPGRLWRQHGANSHRLPHSQADQAQLQAIRRDFWLPLNPVRGGSRRASQGRQGSDCPGCQMGRA</sequence>
<gene>
    <name evidence="2" type="ORF">CK621_14115</name>
</gene>
<feature type="region of interest" description="Disordered" evidence="1">
    <location>
        <begin position="225"/>
        <end position="249"/>
    </location>
</feature>
<name>A0A2A2AR59_9BURK</name>
<organism evidence="2 3">
    <name type="scientific">Vandammella animalimorsus</name>
    <dbReference type="NCBI Taxonomy" id="2029117"/>
    <lineage>
        <taxon>Bacteria</taxon>
        <taxon>Pseudomonadati</taxon>
        <taxon>Pseudomonadota</taxon>
        <taxon>Betaproteobacteria</taxon>
        <taxon>Burkholderiales</taxon>
        <taxon>Comamonadaceae</taxon>
        <taxon>Vandammella</taxon>
    </lineage>
</organism>
<reference evidence="2 3" key="1">
    <citation type="submission" date="2017-08" db="EMBL/GenBank/DDBJ databases">
        <title>WGS of Clinical strains of the CDC Group NO-1 linked to zoonotic infections in humans.</title>
        <authorList>
            <person name="Bernier A.-M."/>
            <person name="Bernard K."/>
        </authorList>
    </citation>
    <scope>NUCLEOTIDE SEQUENCE [LARGE SCALE GENOMIC DNA]</scope>
    <source>
        <strain evidence="2 3">NML120219</strain>
    </source>
</reference>
<protein>
    <recommendedName>
        <fullName evidence="4">Glycosyltransferase 2-like domain-containing protein</fullName>
    </recommendedName>
</protein>
<dbReference type="AlphaFoldDB" id="A0A2A2AR59"/>
<dbReference type="RefSeq" id="WP_095552899.1">
    <property type="nucleotide sequence ID" value="NZ_NSJE01000036.1"/>
</dbReference>